<evidence type="ECO:0000313" key="2">
    <source>
        <dbReference type="EMBL" id="KAK4191183.1"/>
    </source>
</evidence>
<organism evidence="2 3">
    <name type="scientific">Podospora australis</name>
    <dbReference type="NCBI Taxonomy" id="1536484"/>
    <lineage>
        <taxon>Eukaryota</taxon>
        <taxon>Fungi</taxon>
        <taxon>Dikarya</taxon>
        <taxon>Ascomycota</taxon>
        <taxon>Pezizomycotina</taxon>
        <taxon>Sordariomycetes</taxon>
        <taxon>Sordariomycetidae</taxon>
        <taxon>Sordariales</taxon>
        <taxon>Podosporaceae</taxon>
        <taxon>Podospora</taxon>
    </lineage>
</organism>
<reference evidence="2" key="1">
    <citation type="journal article" date="2023" name="Mol. Phylogenet. Evol.">
        <title>Genome-scale phylogeny and comparative genomics of the fungal order Sordariales.</title>
        <authorList>
            <person name="Hensen N."/>
            <person name="Bonometti L."/>
            <person name="Westerberg I."/>
            <person name="Brannstrom I.O."/>
            <person name="Guillou S."/>
            <person name="Cros-Aarteil S."/>
            <person name="Calhoun S."/>
            <person name="Haridas S."/>
            <person name="Kuo A."/>
            <person name="Mondo S."/>
            <person name="Pangilinan J."/>
            <person name="Riley R."/>
            <person name="LaButti K."/>
            <person name="Andreopoulos B."/>
            <person name="Lipzen A."/>
            <person name="Chen C."/>
            <person name="Yan M."/>
            <person name="Daum C."/>
            <person name="Ng V."/>
            <person name="Clum A."/>
            <person name="Steindorff A."/>
            <person name="Ohm R.A."/>
            <person name="Martin F."/>
            <person name="Silar P."/>
            <person name="Natvig D.O."/>
            <person name="Lalanne C."/>
            <person name="Gautier V."/>
            <person name="Ament-Velasquez S.L."/>
            <person name="Kruys A."/>
            <person name="Hutchinson M.I."/>
            <person name="Powell A.J."/>
            <person name="Barry K."/>
            <person name="Miller A.N."/>
            <person name="Grigoriev I.V."/>
            <person name="Debuchy R."/>
            <person name="Gladieux P."/>
            <person name="Hiltunen Thoren M."/>
            <person name="Johannesson H."/>
        </authorList>
    </citation>
    <scope>NUCLEOTIDE SEQUENCE</scope>
    <source>
        <strain evidence="2">PSN309</strain>
    </source>
</reference>
<reference evidence="2" key="2">
    <citation type="submission" date="2023-05" db="EMBL/GenBank/DDBJ databases">
        <authorList>
            <consortium name="Lawrence Berkeley National Laboratory"/>
            <person name="Steindorff A."/>
            <person name="Hensen N."/>
            <person name="Bonometti L."/>
            <person name="Westerberg I."/>
            <person name="Brannstrom I.O."/>
            <person name="Guillou S."/>
            <person name="Cros-Aarteil S."/>
            <person name="Calhoun S."/>
            <person name="Haridas S."/>
            <person name="Kuo A."/>
            <person name="Mondo S."/>
            <person name="Pangilinan J."/>
            <person name="Riley R."/>
            <person name="Labutti K."/>
            <person name="Andreopoulos B."/>
            <person name="Lipzen A."/>
            <person name="Chen C."/>
            <person name="Yanf M."/>
            <person name="Daum C."/>
            <person name="Ng V."/>
            <person name="Clum A."/>
            <person name="Ohm R."/>
            <person name="Martin F."/>
            <person name="Silar P."/>
            <person name="Natvig D."/>
            <person name="Lalanne C."/>
            <person name="Gautier V."/>
            <person name="Ament-Velasquez S.L."/>
            <person name="Kruys A."/>
            <person name="Hutchinson M.I."/>
            <person name="Powell A.J."/>
            <person name="Barry K."/>
            <person name="Miller A.N."/>
            <person name="Grigoriev I.V."/>
            <person name="Debuchy R."/>
            <person name="Gladieux P."/>
            <person name="Thoren M.H."/>
            <person name="Johannesson H."/>
        </authorList>
    </citation>
    <scope>NUCLEOTIDE SEQUENCE</scope>
    <source>
        <strain evidence="2">PSN309</strain>
    </source>
</reference>
<comment type="caution">
    <text evidence="2">The sequence shown here is derived from an EMBL/GenBank/DDBJ whole genome shotgun (WGS) entry which is preliminary data.</text>
</comment>
<dbReference type="EMBL" id="MU864360">
    <property type="protein sequence ID" value="KAK4191183.1"/>
    <property type="molecule type" value="Genomic_DNA"/>
</dbReference>
<gene>
    <name evidence="2" type="ORF">QBC35DRAFT_23515</name>
</gene>
<feature type="chain" id="PRO_5042951967" description="Secreted protein" evidence="1">
    <location>
        <begin position="29"/>
        <end position="103"/>
    </location>
</feature>
<protein>
    <recommendedName>
        <fullName evidence="4">Secreted protein</fullName>
    </recommendedName>
</protein>
<evidence type="ECO:0000256" key="1">
    <source>
        <dbReference type="SAM" id="SignalP"/>
    </source>
</evidence>
<sequence>MFLIPLSSMSLLHLFQVIWVGYLNLLFADQPPSVQVMSFGQLLIPSPDQDSFLAETFPGCLFSSDFDLPDGRVSPTLLITLYLNTPTRVATPTNSLYFHFCFP</sequence>
<evidence type="ECO:0008006" key="4">
    <source>
        <dbReference type="Google" id="ProtNLM"/>
    </source>
</evidence>
<proteinExistence type="predicted"/>
<accession>A0AAN7AL44</accession>
<name>A0AAN7AL44_9PEZI</name>
<evidence type="ECO:0000313" key="3">
    <source>
        <dbReference type="Proteomes" id="UP001302126"/>
    </source>
</evidence>
<dbReference type="AlphaFoldDB" id="A0AAN7AL44"/>
<feature type="signal peptide" evidence="1">
    <location>
        <begin position="1"/>
        <end position="28"/>
    </location>
</feature>
<keyword evidence="3" id="KW-1185">Reference proteome</keyword>
<dbReference type="Proteomes" id="UP001302126">
    <property type="component" value="Unassembled WGS sequence"/>
</dbReference>
<keyword evidence="1" id="KW-0732">Signal</keyword>